<organism evidence="4 5">
    <name type="scientific">Scheffersomyces stipitis (strain ATCC 58785 / CBS 6054 / NBRC 10063 / NRRL Y-11545)</name>
    <name type="common">Yeast</name>
    <name type="synonym">Pichia stipitis</name>
    <dbReference type="NCBI Taxonomy" id="322104"/>
    <lineage>
        <taxon>Eukaryota</taxon>
        <taxon>Fungi</taxon>
        <taxon>Dikarya</taxon>
        <taxon>Ascomycota</taxon>
        <taxon>Saccharomycotina</taxon>
        <taxon>Pichiomycetes</taxon>
        <taxon>Debaryomycetaceae</taxon>
        <taxon>Scheffersomyces</taxon>
    </lineage>
</organism>
<dbReference type="HOGENOM" id="CLU_007383_9_2_1"/>
<evidence type="ECO:0000313" key="4">
    <source>
        <dbReference type="EMBL" id="ABN65934.1"/>
    </source>
</evidence>
<proteinExistence type="inferred from homology"/>
<gene>
    <name evidence="4" type="primary">CAD1</name>
    <name evidence="4" type="ORF">PICST_31128</name>
</gene>
<evidence type="ECO:0000313" key="5">
    <source>
        <dbReference type="Proteomes" id="UP000002258"/>
    </source>
</evidence>
<feature type="domain" description="NAD-dependent epimerase/dehydratase" evidence="3">
    <location>
        <begin position="6"/>
        <end position="251"/>
    </location>
</feature>
<dbReference type="RefSeq" id="XP_001383963.1">
    <property type="nucleotide sequence ID" value="XM_001383926.1"/>
</dbReference>
<evidence type="ECO:0000256" key="2">
    <source>
        <dbReference type="ARBA" id="ARBA00023445"/>
    </source>
</evidence>
<dbReference type="AlphaFoldDB" id="A3LSP8"/>
<protein>
    <submittedName>
        <fullName evidence="4">Cinnamoyl-Coa reductase</fullName>
    </submittedName>
</protein>
<name>A3LSP8_PICST</name>
<dbReference type="OrthoDB" id="2735536at2759"/>
<dbReference type="GeneID" id="4838017"/>
<dbReference type="InterPro" id="IPR001509">
    <property type="entry name" value="Epimerase_deHydtase"/>
</dbReference>
<dbReference type="STRING" id="322104.A3LSP8"/>
<comment type="similarity">
    <text evidence="2">Belongs to the NAD(P)-dependent epimerase/dehydratase family. Dihydroflavonol-4-reductase subfamily.</text>
</comment>
<dbReference type="InterPro" id="IPR050425">
    <property type="entry name" value="NAD(P)_dehydrat-like"/>
</dbReference>
<dbReference type="GO" id="GO:0016616">
    <property type="term" value="F:oxidoreductase activity, acting on the CH-OH group of donors, NAD or NADP as acceptor"/>
    <property type="evidence" value="ECO:0007669"/>
    <property type="project" value="TreeGrafter"/>
</dbReference>
<keyword evidence="1" id="KW-0560">Oxidoreductase</keyword>
<accession>A3LSP8</accession>
<dbReference type="InterPro" id="IPR036291">
    <property type="entry name" value="NAD(P)-bd_dom_sf"/>
</dbReference>
<dbReference type="SUPFAM" id="SSF51735">
    <property type="entry name" value="NAD(P)-binding Rossmann-fold domains"/>
    <property type="match status" value="1"/>
</dbReference>
<dbReference type="KEGG" id="pic:PICST_31128"/>
<dbReference type="eggNOG" id="KOG1502">
    <property type="taxonomic scope" value="Eukaryota"/>
</dbReference>
<dbReference type="OMA" id="IHPATCL"/>
<sequence length="328" mass="36466">MSDVYLVTGGSGYLAGFVLLNLLEQGAKIKTTLLFPEEEAQLRESLYSSSDNLTKEIVDANLKVYQADVTSDDHWTEIFQDVNYVLHLASPFPLVPPKDPNDLIIPAREGTLRIIRFASKTNTVKHMVATSSFVAIGFGHEKPVFTEEDWTDTEKVDAYPLSKTLAERAAWEYIKSTPVKFGYTTINPVLMIGPSLKKQVTNSTSLNIIKSMFDGTNKDGVRPETVHLVDIRDAAKLHIKALTNKKASGQRILVASGPTITWVDVANVLRTTLPEKYHINLPTRETGPSEVRKILSIEKAKRIFNWTPIPFEESLAEAAKGIIQEGKV</sequence>
<dbReference type="EMBL" id="CP000497">
    <property type="protein sequence ID" value="ABN65934.1"/>
    <property type="molecule type" value="Genomic_DNA"/>
</dbReference>
<evidence type="ECO:0000256" key="1">
    <source>
        <dbReference type="ARBA" id="ARBA00023002"/>
    </source>
</evidence>
<dbReference type="PANTHER" id="PTHR10366:SF564">
    <property type="entry name" value="STEROL-4-ALPHA-CARBOXYLATE 3-DEHYDROGENASE, DECARBOXYLATING"/>
    <property type="match status" value="1"/>
</dbReference>
<dbReference type="Proteomes" id="UP000002258">
    <property type="component" value="Chromosome 3"/>
</dbReference>
<dbReference type="Pfam" id="PF01370">
    <property type="entry name" value="Epimerase"/>
    <property type="match status" value="1"/>
</dbReference>
<reference evidence="4 5" key="1">
    <citation type="journal article" date="2007" name="Nat. Biotechnol.">
        <title>Genome sequence of the lignocellulose-bioconverting and xylose-fermenting yeast Pichia stipitis.</title>
        <authorList>
            <person name="Jeffries T.W."/>
            <person name="Grigoriev I.V."/>
            <person name="Grimwood J."/>
            <person name="Laplaza J.M."/>
            <person name="Aerts A."/>
            <person name="Salamov A."/>
            <person name="Schmutz J."/>
            <person name="Lindquist E."/>
            <person name="Dehal P."/>
            <person name="Shapiro H."/>
            <person name="Jin Y.S."/>
            <person name="Passoth V."/>
            <person name="Richardson P.M."/>
        </authorList>
    </citation>
    <scope>NUCLEOTIDE SEQUENCE [LARGE SCALE GENOMIC DNA]</scope>
    <source>
        <strain evidence="5">ATCC 58785 / CBS 6054 / NBRC 10063 / NRRL Y-11545</strain>
    </source>
</reference>
<dbReference type="PANTHER" id="PTHR10366">
    <property type="entry name" value="NAD DEPENDENT EPIMERASE/DEHYDRATASE"/>
    <property type="match status" value="1"/>
</dbReference>
<keyword evidence="5" id="KW-1185">Reference proteome</keyword>
<dbReference type="InParanoid" id="A3LSP8"/>
<evidence type="ECO:0000259" key="3">
    <source>
        <dbReference type="Pfam" id="PF01370"/>
    </source>
</evidence>
<dbReference type="Gene3D" id="3.40.50.720">
    <property type="entry name" value="NAD(P)-binding Rossmann-like Domain"/>
    <property type="match status" value="1"/>
</dbReference>